<dbReference type="Gene3D" id="3.40.50.410">
    <property type="entry name" value="von Willebrand factor, type A domain"/>
    <property type="match status" value="1"/>
</dbReference>
<accession>A0AAW1PTS5</accession>
<dbReference type="CDD" id="cd22297">
    <property type="entry name" value="PSMD4_RAZUL"/>
    <property type="match status" value="1"/>
</dbReference>
<sequence>MEATVVCVDNSEWTRSGDYAPTRFQSQADAVNLLAGAKTEANAENTVGVLTMAGKNPKVLVTPTPDLGRILNSMQELRIEGECNFASSMLIAQLALKHRQNKNQRQRIVLFVGSPITVDKAKFVRIAKKLKKNNVAVDIVSFGSEEENAEKLEAFLEAVNSGDNSHLVTVPAGTVLSDSLFGSPVFQQEGGGGYGAAEGEEGGAQREGYEFGVDPNLDPELAMALRVSLEEERARQVASGGAPGGPDAATQGQDAAGAAAARDTAGAALPAGDPMEDDALLQEALAMSMQEEQAAAAAAPLSVLADAAAAETTTAAAPEAALPEDMDMDGMDEDLRAALQMSMQEVQPGEARQGAGGASEKPAGTSEDLNDPAYLSSVLGSLPGVDVNDPSVQAALNSSQQQRSNASDTDKANSDKEGKK</sequence>
<feature type="compositionally biased region" description="Basic and acidic residues" evidence="6">
    <location>
        <begin position="408"/>
        <end position="420"/>
    </location>
</feature>
<comment type="similarity">
    <text evidence="1">Belongs to the proteasome subunit S5A family.</text>
</comment>
<dbReference type="Pfam" id="PF13519">
    <property type="entry name" value="VWA_2"/>
    <property type="match status" value="1"/>
</dbReference>
<dbReference type="PANTHER" id="PTHR10223:SF0">
    <property type="entry name" value="26S PROTEASOME NON-ATPASE REGULATORY SUBUNIT 4"/>
    <property type="match status" value="1"/>
</dbReference>
<dbReference type="PROSITE" id="PS50234">
    <property type="entry name" value="VWFA"/>
    <property type="match status" value="1"/>
</dbReference>
<organism evidence="8 9">
    <name type="scientific">Symbiochloris irregularis</name>
    <dbReference type="NCBI Taxonomy" id="706552"/>
    <lineage>
        <taxon>Eukaryota</taxon>
        <taxon>Viridiplantae</taxon>
        <taxon>Chlorophyta</taxon>
        <taxon>core chlorophytes</taxon>
        <taxon>Trebouxiophyceae</taxon>
        <taxon>Trebouxiales</taxon>
        <taxon>Trebouxiaceae</taxon>
        <taxon>Symbiochloris</taxon>
    </lineage>
</organism>
<dbReference type="AlphaFoldDB" id="A0AAW1PTS5"/>
<evidence type="ECO:0000256" key="6">
    <source>
        <dbReference type="SAM" id="MobiDB-lite"/>
    </source>
</evidence>
<keyword evidence="9" id="KW-1185">Reference proteome</keyword>
<evidence type="ECO:0000256" key="3">
    <source>
        <dbReference type="ARBA" id="ARBA00022942"/>
    </source>
</evidence>
<dbReference type="PROSITE" id="PS50330">
    <property type="entry name" value="UIM"/>
    <property type="match status" value="3"/>
</dbReference>
<dbReference type="SMART" id="SM00327">
    <property type="entry name" value="VWA"/>
    <property type="match status" value="1"/>
</dbReference>
<feature type="region of interest" description="Disordered" evidence="6">
    <location>
        <begin position="190"/>
        <end position="210"/>
    </location>
</feature>
<dbReference type="SUPFAM" id="SSF53300">
    <property type="entry name" value="vWA-like"/>
    <property type="match status" value="1"/>
</dbReference>
<feature type="region of interest" description="Disordered" evidence="6">
    <location>
        <begin position="234"/>
        <end position="274"/>
    </location>
</feature>
<evidence type="ECO:0000313" key="9">
    <source>
        <dbReference type="Proteomes" id="UP001465755"/>
    </source>
</evidence>
<evidence type="ECO:0000256" key="2">
    <source>
        <dbReference type="ARBA" id="ARBA00022737"/>
    </source>
</evidence>
<dbReference type="GO" id="GO:0005634">
    <property type="term" value="C:nucleus"/>
    <property type="evidence" value="ECO:0007669"/>
    <property type="project" value="TreeGrafter"/>
</dbReference>
<reference evidence="8 9" key="1">
    <citation type="journal article" date="2024" name="Nat. Commun.">
        <title>Phylogenomics reveals the evolutionary origins of lichenization in chlorophyte algae.</title>
        <authorList>
            <person name="Puginier C."/>
            <person name="Libourel C."/>
            <person name="Otte J."/>
            <person name="Skaloud P."/>
            <person name="Haon M."/>
            <person name="Grisel S."/>
            <person name="Petersen M."/>
            <person name="Berrin J.G."/>
            <person name="Delaux P.M."/>
            <person name="Dal Grande F."/>
            <person name="Keller J."/>
        </authorList>
    </citation>
    <scope>NUCLEOTIDE SEQUENCE [LARGE SCALE GENOMIC DNA]</scope>
    <source>
        <strain evidence="8 9">SAG 2036</strain>
    </source>
</reference>
<dbReference type="InterPro" id="IPR027040">
    <property type="entry name" value="PSMD4"/>
</dbReference>
<comment type="caution">
    <text evidence="8">The sequence shown here is derived from an EMBL/GenBank/DDBJ whole genome shotgun (WGS) entry which is preliminary data.</text>
</comment>
<keyword evidence="3" id="KW-0647">Proteasome</keyword>
<dbReference type="InterPro" id="IPR002035">
    <property type="entry name" value="VWF_A"/>
</dbReference>
<dbReference type="Gene3D" id="1.10.287.3990">
    <property type="match status" value="1"/>
</dbReference>
<evidence type="ECO:0000256" key="4">
    <source>
        <dbReference type="ARBA" id="ARBA00044341"/>
    </source>
</evidence>
<protein>
    <recommendedName>
        <fullName evidence="5">26S proteasome non-ATPase regulatory subunit 4 homolog</fullName>
    </recommendedName>
    <alternativeName>
        <fullName evidence="4">26S proteasome regulatory subunit RPN10</fullName>
    </alternativeName>
</protein>
<dbReference type="EMBL" id="JALJOQ010000005">
    <property type="protein sequence ID" value="KAK9813378.1"/>
    <property type="molecule type" value="Genomic_DNA"/>
</dbReference>
<dbReference type="InterPro" id="IPR049590">
    <property type="entry name" value="PSMD4_RAZUL-like"/>
</dbReference>
<dbReference type="CDD" id="cd01452">
    <property type="entry name" value="VWA_26S_proteasome_subunit"/>
    <property type="match status" value="1"/>
</dbReference>
<evidence type="ECO:0000313" key="8">
    <source>
        <dbReference type="EMBL" id="KAK9813378.1"/>
    </source>
</evidence>
<keyword evidence="2" id="KW-0677">Repeat</keyword>
<proteinExistence type="inferred from homology"/>
<dbReference type="GO" id="GO:0008540">
    <property type="term" value="C:proteasome regulatory particle, base subcomplex"/>
    <property type="evidence" value="ECO:0007669"/>
    <property type="project" value="TreeGrafter"/>
</dbReference>
<dbReference type="PANTHER" id="PTHR10223">
    <property type="entry name" value="26S PROTEASOME NON-ATPASE REGULATORY SUBUNIT 4"/>
    <property type="match status" value="1"/>
</dbReference>
<evidence type="ECO:0000256" key="5">
    <source>
        <dbReference type="ARBA" id="ARBA00071116"/>
    </source>
</evidence>
<dbReference type="InterPro" id="IPR003903">
    <property type="entry name" value="UIM_dom"/>
</dbReference>
<evidence type="ECO:0000259" key="7">
    <source>
        <dbReference type="PROSITE" id="PS50234"/>
    </source>
</evidence>
<name>A0AAW1PTS5_9CHLO</name>
<feature type="domain" description="VWFA" evidence="7">
    <location>
        <begin position="3"/>
        <end position="185"/>
    </location>
</feature>
<feature type="compositionally biased region" description="Polar residues" evidence="6">
    <location>
        <begin position="390"/>
        <end position="407"/>
    </location>
</feature>
<dbReference type="GO" id="GO:0031593">
    <property type="term" value="F:polyubiquitin modification-dependent protein binding"/>
    <property type="evidence" value="ECO:0007669"/>
    <property type="project" value="TreeGrafter"/>
</dbReference>
<dbReference type="FunFam" id="3.40.50.410:FF:000005">
    <property type="entry name" value="26S proteasome non-ATPase regulatory subunit 4"/>
    <property type="match status" value="1"/>
</dbReference>
<gene>
    <name evidence="8" type="ORF">WJX73_003916</name>
</gene>
<dbReference type="Proteomes" id="UP001465755">
    <property type="component" value="Unassembled WGS sequence"/>
</dbReference>
<dbReference type="GO" id="GO:0005829">
    <property type="term" value="C:cytosol"/>
    <property type="evidence" value="ECO:0007669"/>
    <property type="project" value="TreeGrafter"/>
</dbReference>
<evidence type="ECO:0000256" key="1">
    <source>
        <dbReference type="ARBA" id="ARBA00005574"/>
    </source>
</evidence>
<feature type="region of interest" description="Disordered" evidence="6">
    <location>
        <begin position="344"/>
        <end position="420"/>
    </location>
</feature>
<dbReference type="InterPro" id="IPR036465">
    <property type="entry name" value="vWFA_dom_sf"/>
</dbReference>
<dbReference type="GO" id="GO:0043161">
    <property type="term" value="P:proteasome-mediated ubiquitin-dependent protein catabolic process"/>
    <property type="evidence" value="ECO:0007669"/>
    <property type="project" value="TreeGrafter"/>
</dbReference>
<feature type="compositionally biased region" description="Low complexity" evidence="6">
    <location>
        <begin position="245"/>
        <end position="272"/>
    </location>
</feature>
<dbReference type="SMART" id="SM00726">
    <property type="entry name" value="UIM"/>
    <property type="match status" value="3"/>
</dbReference>